<evidence type="ECO:0000256" key="2">
    <source>
        <dbReference type="ARBA" id="ARBA00004429"/>
    </source>
</evidence>
<comment type="catalytic activity">
    <reaction evidence="1">
        <text>ATP + protein L-histidine = ADP + protein N-phospho-L-histidine.</text>
        <dbReference type="EC" id="2.7.13.3"/>
    </reaction>
</comment>
<keyword evidence="8 15" id="KW-0812">Transmembrane</keyword>
<dbReference type="CDD" id="cd00082">
    <property type="entry name" value="HisKA"/>
    <property type="match status" value="1"/>
</dbReference>
<evidence type="ECO:0000256" key="12">
    <source>
        <dbReference type="ARBA" id="ARBA00022989"/>
    </source>
</evidence>
<dbReference type="PANTHER" id="PTHR44936:SF5">
    <property type="entry name" value="SENSOR HISTIDINE KINASE ENVZ"/>
    <property type="match status" value="1"/>
</dbReference>
<evidence type="ECO:0000259" key="16">
    <source>
        <dbReference type="PROSITE" id="PS50109"/>
    </source>
</evidence>
<reference evidence="19" key="4">
    <citation type="journal article" date="2004" name="J. Biol. Chem.">
        <title>Ligand-induced conformational shift in the N-terminal domain of GRP94, an Hsp90 chaperone.</title>
        <authorList>
            <person name="Immormino R.M."/>
            <person name="Dollins D.E."/>
            <person name="Shaffer P.L."/>
            <person name="Soldano K.L."/>
            <person name="Walker M.A."/>
            <person name="Gewirth D.T."/>
        </authorList>
    </citation>
    <scope>NUCLEOTIDE SEQUENCE</scope>
</reference>
<evidence type="ECO:0000256" key="13">
    <source>
        <dbReference type="ARBA" id="ARBA00023012"/>
    </source>
</evidence>
<evidence type="ECO:0000256" key="5">
    <source>
        <dbReference type="ARBA" id="ARBA00022519"/>
    </source>
</evidence>
<keyword evidence="4" id="KW-1003">Cell membrane</keyword>
<evidence type="ECO:0000256" key="15">
    <source>
        <dbReference type="SAM" id="Phobius"/>
    </source>
</evidence>
<dbReference type="InterPro" id="IPR003594">
    <property type="entry name" value="HATPase_dom"/>
</dbReference>
<dbReference type="RefSeq" id="WP_051378367.1">
    <property type="nucleotide sequence ID" value="NZ_AXWS01000008.1"/>
</dbReference>
<dbReference type="Proteomes" id="UP000675920">
    <property type="component" value="Unplaced"/>
</dbReference>
<dbReference type="SUPFAM" id="SSF47384">
    <property type="entry name" value="Homodimeric domain of signal transducing histidine kinase"/>
    <property type="match status" value="1"/>
</dbReference>
<reference evidence="19" key="5">
    <citation type="submission" date="2025-08" db="UniProtKB">
        <authorList>
            <consortium name="RefSeq"/>
        </authorList>
    </citation>
    <scope>IDENTIFICATION</scope>
</reference>
<evidence type="ECO:0000256" key="7">
    <source>
        <dbReference type="ARBA" id="ARBA00022679"/>
    </source>
</evidence>
<evidence type="ECO:0000256" key="1">
    <source>
        <dbReference type="ARBA" id="ARBA00000085"/>
    </source>
</evidence>
<proteinExistence type="predicted"/>
<organism evidence="18 19">
    <name type="scientific">Derxia gummosa DSM 723</name>
    <dbReference type="NCBI Taxonomy" id="1121388"/>
    <lineage>
        <taxon>Bacteria</taxon>
        <taxon>Pseudomonadati</taxon>
        <taxon>Pseudomonadota</taxon>
        <taxon>Betaproteobacteria</taxon>
        <taxon>Burkholderiales</taxon>
        <taxon>Alcaligenaceae</taxon>
        <taxon>Derxia</taxon>
    </lineage>
</organism>
<dbReference type="InterPro" id="IPR004358">
    <property type="entry name" value="Sig_transdc_His_kin-like_C"/>
</dbReference>
<reference evidence="19" key="2">
    <citation type="journal article" date="2004" name="Cell">
        <title>The Mechanism of Hsp90 regulation by the protein kinase-specific cochaperone p50(cdc37).</title>
        <authorList>
            <person name="Roe S.M."/>
            <person name="Ali M.M."/>
            <person name="Meyer P."/>
            <person name="Vaughan C.K."/>
            <person name="Panaretou B."/>
            <person name="Piper P.W."/>
            <person name="Prodromou C."/>
            <person name="Pearl L.H."/>
        </authorList>
    </citation>
    <scope>NUCLEOTIDE SEQUENCE</scope>
</reference>
<evidence type="ECO:0000256" key="10">
    <source>
        <dbReference type="ARBA" id="ARBA00022777"/>
    </source>
</evidence>
<feature type="domain" description="HAMP" evidence="17">
    <location>
        <begin position="195"/>
        <end position="247"/>
    </location>
</feature>
<evidence type="ECO:0000256" key="14">
    <source>
        <dbReference type="ARBA" id="ARBA00023136"/>
    </source>
</evidence>
<dbReference type="SUPFAM" id="SSF55874">
    <property type="entry name" value="ATPase domain of HSP90 chaperone/DNA topoisomerase II/histidine kinase"/>
    <property type="match status" value="1"/>
</dbReference>
<evidence type="ECO:0000313" key="18">
    <source>
        <dbReference type="Proteomes" id="UP000675920"/>
    </source>
</evidence>
<evidence type="ECO:0000256" key="3">
    <source>
        <dbReference type="ARBA" id="ARBA00012438"/>
    </source>
</evidence>
<reference evidence="19" key="1">
    <citation type="journal article" date="2004" name="Biochemistry">
        <title>Crystal structure of the C-terminal domain of the two-component system transmitter protein nitrogen regulator II (NRII; NtrB), regulator of nitrogen assimilation in Escherichia coli.</title>
        <authorList>
            <person name="Song Y."/>
            <person name="Peisach D."/>
            <person name="Pioszak A.A."/>
            <person name="Xu Z."/>
            <person name="Ninfa A.J."/>
        </authorList>
    </citation>
    <scope>NUCLEOTIDE SEQUENCE</scope>
</reference>
<keyword evidence="5" id="KW-0997">Cell inner membrane</keyword>
<comment type="subcellular location">
    <subcellularLocation>
        <location evidence="2">Cell inner membrane</location>
        <topology evidence="2">Multi-pass membrane protein</topology>
    </subcellularLocation>
</comment>
<dbReference type="InterPro" id="IPR050980">
    <property type="entry name" value="2C_sensor_his_kinase"/>
</dbReference>
<dbReference type="GO" id="GO:0005886">
    <property type="term" value="C:plasma membrane"/>
    <property type="evidence" value="ECO:0007669"/>
    <property type="project" value="UniProtKB-SubCell"/>
</dbReference>
<keyword evidence="14 15" id="KW-0472">Membrane</keyword>
<dbReference type="AlphaFoldDB" id="A0A8B6X9P9"/>
<keyword evidence="18" id="KW-1185">Reference proteome</keyword>
<dbReference type="SMART" id="SM00387">
    <property type="entry name" value="HATPase_c"/>
    <property type="match status" value="1"/>
</dbReference>
<keyword evidence="6" id="KW-0597">Phosphoprotein</keyword>
<dbReference type="SMART" id="SM00304">
    <property type="entry name" value="HAMP"/>
    <property type="match status" value="1"/>
</dbReference>
<dbReference type="GO" id="GO:0000155">
    <property type="term" value="F:phosphorelay sensor kinase activity"/>
    <property type="evidence" value="ECO:0007669"/>
    <property type="project" value="InterPro"/>
</dbReference>
<dbReference type="Pfam" id="PF00672">
    <property type="entry name" value="HAMP"/>
    <property type="match status" value="1"/>
</dbReference>
<dbReference type="EC" id="2.7.13.3" evidence="3"/>
<reference evidence="19" key="3">
    <citation type="journal article" date="2004" name="Chem. Biol.">
        <title>Structure-activity relationships in purine-based inhibitor binding to HSP90 isoforms.</title>
        <authorList>
            <person name="Wright L."/>
            <person name="Barril X."/>
            <person name="Dymock B."/>
            <person name="Sheridan L."/>
            <person name="Surgenor A."/>
            <person name="Beswick M."/>
            <person name="Drysdale M."/>
            <person name="Collier A."/>
            <person name="Massey A."/>
            <person name="Davies N."/>
            <person name="Fink A."/>
            <person name="Fromont C."/>
            <person name="Aherne W."/>
            <person name="Boxall K."/>
            <person name="Sharp S."/>
            <person name="Workman P."/>
            <person name="Hubbard R.E."/>
        </authorList>
    </citation>
    <scope>NUCLEOTIDE SEQUENCE</scope>
</reference>
<dbReference type="PROSITE" id="PS50885">
    <property type="entry name" value="HAMP"/>
    <property type="match status" value="1"/>
</dbReference>
<dbReference type="SMART" id="SM00388">
    <property type="entry name" value="HisKA"/>
    <property type="match status" value="1"/>
</dbReference>
<keyword evidence="9" id="KW-0547">Nucleotide-binding</keyword>
<evidence type="ECO:0000256" key="4">
    <source>
        <dbReference type="ARBA" id="ARBA00022475"/>
    </source>
</evidence>
<dbReference type="Gene3D" id="1.10.287.130">
    <property type="match status" value="1"/>
</dbReference>
<evidence type="ECO:0000256" key="8">
    <source>
        <dbReference type="ARBA" id="ARBA00022692"/>
    </source>
</evidence>
<evidence type="ECO:0000256" key="11">
    <source>
        <dbReference type="ARBA" id="ARBA00022840"/>
    </source>
</evidence>
<keyword evidence="13" id="KW-0902">Two-component regulatory system</keyword>
<feature type="domain" description="Histidine kinase" evidence="16">
    <location>
        <begin position="255"/>
        <end position="469"/>
    </location>
</feature>
<keyword evidence="10" id="KW-0418">Kinase</keyword>
<dbReference type="Gene3D" id="3.30.565.10">
    <property type="entry name" value="Histidine kinase-like ATPase, C-terminal domain"/>
    <property type="match status" value="1"/>
</dbReference>
<dbReference type="InterPro" id="IPR005467">
    <property type="entry name" value="His_kinase_dom"/>
</dbReference>
<dbReference type="Gene3D" id="6.10.340.10">
    <property type="match status" value="1"/>
</dbReference>
<dbReference type="PRINTS" id="PR00344">
    <property type="entry name" value="BCTRLSENSOR"/>
</dbReference>
<evidence type="ECO:0000259" key="17">
    <source>
        <dbReference type="PROSITE" id="PS50885"/>
    </source>
</evidence>
<dbReference type="InterPro" id="IPR003660">
    <property type="entry name" value="HAMP_dom"/>
</dbReference>
<feature type="transmembrane region" description="Helical" evidence="15">
    <location>
        <begin position="12"/>
        <end position="34"/>
    </location>
</feature>
<dbReference type="SUPFAM" id="SSF158472">
    <property type="entry name" value="HAMP domain-like"/>
    <property type="match status" value="1"/>
</dbReference>
<feature type="transmembrane region" description="Helical" evidence="15">
    <location>
        <begin position="173"/>
        <end position="193"/>
    </location>
</feature>
<keyword evidence="7" id="KW-0808">Transferase</keyword>
<dbReference type="Pfam" id="PF02518">
    <property type="entry name" value="HATPase_c"/>
    <property type="match status" value="1"/>
</dbReference>
<dbReference type="InterPro" id="IPR003661">
    <property type="entry name" value="HisK_dim/P_dom"/>
</dbReference>
<evidence type="ECO:0000313" key="19">
    <source>
        <dbReference type="RefSeq" id="WP_051378367.1"/>
    </source>
</evidence>
<dbReference type="GO" id="GO:0005524">
    <property type="term" value="F:ATP binding"/>
    <property type="evidence" value="ECO:0007669"/>
    <property type="project" value="UniProtKB-KW"/>
</dbReference>
<dbReference type="PANTHER" id="PTHR44936">
    <property type="entry name" value="SENSOR PROTEIN CREC"/>
    <property type="match status" value="1"/>
</dbReference>
<dbReference type="InterPro" id="IPR036890">
    <property type="entry name" value="HATPase_C_sf"/>
</dbReference>
<dbReference type="InterPro" id="IPR036097">
    <property type="entry name" value="HisK_dim/P_sf"/>
</dbReference>
<sequence>MRLYPRSLFGRHLLLIGVLVAVAQIGLAVFYLAAVQRPRVERYLDSVAIEAHSVGLALARLPEVERAGFLDAVARAAGHGADGAAPAEAGAGPRAGAASLGARSFAVAPPAGEPITDPLLRPLLRRLALRLGEPRDVVWQRGPRRALWIRLVDAPTPMWMGVSFSGVLNDVTLFVFGSALIGSLLALAGAFAIQRRLNRPLARLAEAAAEVAAGRPAPALRADGPTEIALVAASFNRMAEALERNERERALMLAGISHDLRTPLAKLWLGVEMLADGREPELIAGMTRGIEAANAIIDQFIDYARVGSDEAAGAGDVVAVAVEAAHAALPVMATTLAVHAEPVPRFAFRQVAVGRAVANLVVNAQRHGAAPFELHIGLADGIAPGGCGPARPGGWVHVSLIDAGPGIPDAAIERVLRPFARLDAARGGKGGAGLGLAIVERVARLHGGRVWLVNRAGGFEAGFSLELRDGG</sequence>
<dbReference type="OrthoDB" id="9804645at2"/>
<name>A0A8B6X9P9_9BURK</name>
<dbReference type="PROSITE" id="PS50109">
    <property type="entry name" value="HIS_KIN"/>
    <property type="match status" value="1"/>
</dbReference>
<protein>
    <recommendedName>
        <fullName evidence="3">histidine kinase</fullName>
        <ecNumber evidence="3">2.7.13.3</ecNumber>
    </recommendedName>
</protein>
<dbReference type="Pfam" id="PF00512">
    <property type="entry name" value="HisKA"/>
    <property type="match status" value="1"/>
</dbReference>
<evidence type="ECO:0000256" key="6">
    <source>
        <dbReference type="ARBA" id="ARBA00022553"/>
    </source>
</evidence>
<evidence type="ECO:0000256" key="9">
    <source>
        <dbReference type="ARBA" id="ARBA00022741"/>
    </source>
</evidence>
<accession>A0A8B6X9P9</accession>
<keyword evidence="12 15" id="KW-1133">Transmembrane helix</keyword>
<keyword evidence="11 19" id="KW-0067">ATP-binding</keyword>